<reference evidence="6" key="1">
    <citation type="submission" date="2015-10" db="EMBL/GenBank/DDBJ databases">
        <title>Biosynthesis of SCL-MCL polyhydroxyalkanoates by metagenomic clones in Pseudomonas putida.</title>
        <authorList>
            <person name="Cheng J."/>
            <person name="Charles T.C."/>
        </authorList>
    </citation>
    <scope>NUCLEOTIDE SEQUENCE</scope>
</reference>
<dbReference type="AlphaFoldDB" id="A0A0U3U8K6"/>
<name>A0A0U3U8K6_9BACT</name>
<dbReference type="PANTHER" id="PTHR30537:SF5">
    <property type="entry name" value="HTH-TYPE TRANSCRIPTIONAL ACTIVATOR TTDR-RELATED"/>
    <property type="match status" value="1"/>
</dbReference>
<organism evidence="6">
    <name type="scientific">uncultured bacterium 5</name>
    <dbReference type="NCBI Taxonomy" id="1748277"/>
    <lineage>
        <taxon>Bacteria</taxon>
        <taxon>environmental samples</taxon>
    </lineage>
</organism>
<dbReference type="FunFam" id="1.10.10.10:FF:000001">
    <property type="entry name" value="LysR family transcriptional regulator"/>
    <property type="match status" value="1"/>
</dbReference>
<dbReference type="GO" id="GO:0043565">
    <property type="term" value="F:sequence-specific DNA binding"/>
    <property type="evidence" value="ECO:0007669"/>
    <property type="project" value="TreeGrafter"/>
</dbReference>
<evidence type="ECO:0000256" key="1">
    <source>
        <dbReference type="ARBA" id="ARBA00009437"/>
    </source>
</evidence>
<dbReference type="GO" id="GO:0006351">
    <property type="term" value="P:DNA-templated transcription"/>
    <property type="evidence" value="ECO:0007669"/>
    <property type="project" value="TreeGrafter"/>
</dbReference>
<dbReference type="PANTHER" id="PTHR30537">
    <property type="entry name" value="HTH-TYPE TRANSCRIPTIONAL REGULATOR"/>
    <property type="match status" value="1"/>
</dbReference>
<evidence type="ECO:0000256" key="3">
    <source>
        <dbReference type="ARBA" id="ARBA00023125"/>
    </source>
</evidence>
<sequence>MNNAPLFEDLRVFRTAARLGSFAATANELGTSAAYVSKRIAILEAHLSVKLFHRTSRRVAITDEGETIYAWAQRIDDDVEQMLEAIEAGRSTPEGLIRISASFGLGRNYIAPILSELRRRYPSLEIRLDLFDRAVDLIAEDIDIDIRVGDVPEPHLIAHRIIASSRILCASPEYLHKHGEPKTLADLAQHACLVIHERDQSFGVWRLYGPSGLETVKVRSPMSSNHGDIVRTWAIEGHGIVLRALWDVADTLQSKRLVQVLPAYRQSAEVWAVSPVRLSTSGKVRVCVRFLQEQLQDGPFALPGPHGD</sequence>
<feature type="domain" description="HTH lysR-type" evidence="5">
    <location>
        <begin position="5"/>
        <end position="62"/>
    </location>
</feature>
<dbReference type="InterPro" id="IPR036388">
    <property type="entry name" value="WH-like_DNA-bd_sf"/>
</dbReference>
<dbReference type="InterPro" id="IPR000847">
    <property type="entry name" value="LysR_HTH_N"/>
</dbReference>
<dbReference type="Pfam" id="PF03466">
    <property type="entry name" value="LysR_substrate"/>
    <property type="match status" value="1"/>
</dbReference>
<dbReference type="InterPro" id="IPR005119">
    <property type="entry name" value="LysR_subst-bd"/>
</dbReference>
<proteinExistence type="inferred from homology"/>
<dbReference type="FunFam" id="3.40.190.290:FF:000001">
    <property type="entry name" value="Transcriptional regulator, LysR family"/>
    <property type="match status" value="1"/>
</dbReference>
<evidence type="ECO:0000313" key="6">
    <source>
        <dbReference type="EMBL" id="ALV86311.1"/>
    </source>
</evidence>
<protein>
    <submittedName>
        <fullName evidence="6">LysR family transcriptional regulator</fullName>
    </submittedName>
</protein>
<dbReference type="SUPFAM" id="SSF46785">
    <property type="entry name" value="Winged helix' DNA-binding domain"/>
    <property type="match status" value="1"/>
</dbReference>
<accession>A0A0U3U8K6</accession>
<dbReference type="Gene3D" id="3.40.190.290">
    <property type="match status" value="1"/>
</dbReference>
<dbReference type="Gene3D" id="1.10.10.10">
    <property type="entry name" value="Winged helix-like DNA-binding domain superfamily/Winged helix DNA-binding domain"/>
    <property type="match status" value="1"/>
</dbReference>
<dbReference type="GO" id="GO:0003700">
    <property type="term" value="F:DNA-binding transcription factor activity"/>
    <property type="evidence" value="ECO:0007669"/>
    <property type="project" value="InterPro"/>
</dbReference>
<keyword evidence="3" id="KW-0238">DNA-binding</keyword>
<dbReference type="Pfam" id="PF00126">
    <property type="entry name" value="HTH_1"/>
    <property type="match status" value="1"/>
</dbReference>
<evidence type="ECO:0000259" key="5">
    <source>
        <dbReference type="PROSITE" id="PS50931"/>
    </source>
</evidence>
<keyword evidence="2" id="KW-0805">Transcription regulation</keyword>
<evidence type="ECO:0000256" key="2">
    <source>
        <dbReference type="ARBA" id="ARBA00023015"/>
    </source>
</evidence>
<dbReference type="InterPro" id="IPR058163">
    <property type="entry name" value="LysR-type_TF_proteobact-type"/>
</dbReference>
<keyword evidence="4" id="KW-0804">Transcription</keyword>
<dbReference type="EMBL" id="KT944257">
    <property type="protein sequence ID" value="ALV86311.1"/>
    <property type="molecule type" value="Genomic_DNA"/>
</dbReference>
<dbReference type="SUPFAM" id="SSF53850">
    <property type="entry name" value="Periplasmic binding protein-like II"/>
    <property type="match status" value="1"/>
</dbReference>
<dbReference type="PROSITE" id="PS50931">
    <property type="entry name" value="HTH_LYSR"/>
    <property type="match status" value="1"/>
</dbReference>
<dbReference type="InterPro" id="IPR036390">
    <property type="entry name" value="WH_DNA-bd_sf"/>
</dbReference>
<dbReference type="CDD" id="cd08479">
    <property type="entry name" value="PBP2_CrgA_like_9"/>
    <property type="match status" value="1"/>
</dbReference>
<evidence type="ECO:0000256" key="4">
    <source>
        <dbReference type="ARBA" id="ARBA00023163"/>
    </source>
</evidence>
<comment type="similarity">
    <text evidence="1">Belongs to the LysR transcriptional regulatory family.</text>
</comment>